<evidence type="ECO:0000313" key="9">
    <source>
        <dbReference type="EMBL" id="MCK9877080.1"/>
    </source>
</evidence>
<organism evidence="9 10">
    <name type="scientific">Frankia umida</name>
    <dbReference type="NCBI Taxonomy" id="573489"/>
    <lineage>
        <taxon>Bacteria</taxon>
        <taxon>Bacillati</taxon>
        <taxon>Actinomycetota</taxon>
        <taxon>Actinomycetes</taxon>
        <taxon>Frankiales</taxon>
        <taxon>Frankiaceae</taxon>
        <taxon>Frankia</taxon>
    </lineage>
</organism>
<comment type="caution">
    <text evidence="9">The sequence shown here is derived from an EMBL/GenBank/DDBJ whole genome shotgun (WGS) entry which is preliminary data.</text>
</comment>
<feature type="domain" description="Phosphatidylglycerol lysyltransferase C-terminal" evidence="8">
    <location>
        <begin position="236"/>
        <end position="384"/>
    </location>
</feature>
<comment type="subcellular location">
    <subcellularLocation>
        <location evidence="1">Cell membrane</location>
        <topology evidence="1">Multi-pass membrane protein</topology>
    </subcellularLocation>
</comment>
<reference evidence="9 10" key="1">
    <citation type="submission" date="2022-04" db="EMBL/GenBank/DDBJ databases">
        <title>Genome diversity in the genus Frankia.</title>
        <authorList>
            <person name="Carlos-Shanley C."/>
            <person name="Hahn D."/>
        </authorList>
    </citation>
    <scope>NUCLEOTIDE SEQUENCE [LARGE SCALE GENOMIC DNA]</scope>
    <source>
        <strain evidence="9 10">Ag45/Mut15</strain>
    </source>
</reference>
<feature type="compositionally biased region" description="Polar residues" evidence="6">
    <location>
        <begin position="600"/>
        <end position="613"/>
    </location>
</feature>
<dbReference type="PANTHER" id="PTHR34697">
    <property type="entry name" value="PHOSPHATIDYLGLYCEROL LYSYLTRANSFERASE"/>
    <property type="match status" value="1"/>
</dbReference>
<dbReference type="InterPro" id="IPR051211">
    <property type="entry name" value="PG_lysyltransferase"/>
</dbReference>
<keyword evidence="4 7" id="KW-1133">Transmembrane helix</keyword>
<evidence type="ECO:0000313" key="10">
    <source>
        <dbReference type="Proteomes" id="UP001201873"/>
    </source>
</evidence>
<feature type="domain" description="Phosphatidylglycerol lysyltransferase C-terminal" evidence="8">
    <location>
        <begin position="385"/>
        <end position="513"/>
    </location>
</feature>
<evidence type="ECO:0000256" key="6">
    <source>
        <dbReference type="SAM" id="MobiDB-lite"/>
    </source>
</evidence>
<gene>
    <name evidence="9" type="ORF">MXD59_15075</name>
</gene>
<feature type="transmembrane region" description="Helical" evidence="7">
    <location>
        <begin position="142"/>
        <end position="163"/>
    </location>
</feature>
<dbReference type="EMBL" id="JALKFT010000014">
    <property type="protein sequence ID" value="MCK9877080.1"/>
    <property type="molecule type" value="Genomic_DNA"/>
</dbReference>
<evidence type="ECO:0000256" key="5">
    <source>
        <dbReference type="ARBA" id="ARBA00023136"/>
    </source>
</evidence>
<dbReference type="RefSeq" id="WP_248825371.1">
    <property type="nucleotide sequence ID" value="NZ_JALKFT010000014.1"/>
</dbReference>
<keyword evidence="10" id="KW-1185">Reference proteome</keyword>
<dbReference type="InterPro" id="IPR024320">
    <property type="entry name" value="LPG_synthase_C"/>
</dbReference>
<feature type="region of interest" description="Disordered" evidence="6">
    <location>
        <begin position="555"/>
        <end position="613"/>
    </location>
</feature>
<sequence>MTPGKDAPAPTAGSRWRRLPTPALIAALTALVGLVDVVTAISHRPTRWTWIGRMIPGLVTDAAAGTSVGAGLLLIGLAHGLRRRKRRAWRAAVILSGAAVLLDLARGFAVAAAALDAIPFAILLATRARFHAAGDPRTRWRALGALAALAAADLTIGLSLISFRHGEGALADRLTHVLAGLVGVSGPVRFGPRDADLVGAVLLALGAVTVGVTGYLALRPARPVARLTEQDDTGLRALLARHGGRDPLGYTALRRDNSVLWSPSGKAAITYRVVGGVALVCGDPLGDPEAWPGAIGPFLELAAAHAWVPAVVGCGPDAGRAWQRAGLRVLELGDQAIVRTAQFRLDDPPLHPLRRTVATFEGAAHTARIDRIGDLGEDERGALVERTAAVDPDGVVVRAYHHDQLCGLLTFAPWGRDGLALDRIHRERTVAGGLTEFMLVALLRDAPRLGVSRVSLTFTAFRTALARGERLGASPALKVWRRVLLGASRWFQIESLYRFNARFAPDWQPRYVCWPVTRDLPRVLLAAMRAEVLVSRPTLLPCRPRWRADDPVLTSDVTISTAPPPAAPVGRPGLARREGRPGVLGRDGRQARERPPRNSAVRSKVSSSPKQTP</sequence>
<keyword evidence="3 7" id="KW-0812">Transmembrane</keyword>
<evidence type="ECO:0000256" key="3">
    <source>
        <dbReference type="ARBA" id="ARBA00022692"/>
    </source>
</evidence>
<accession>A0ABT0JZV9</accession>
<keyword evidence="2" id="KW-1003">Cell membrane</keyword>
<proteinExistence type="predicted"/>
<evidence type="ECO:0000256" key="7">
    <source>
        <dbReference type="SAM" id="Phobius"/>
    </source>
</evidence>
<dbReference type="Pfam" id="PF09924">
    <property type="entry name" value="LPG_synthase_C"/>
    <property type="match status" value="2"/>
</dbReference>
<protein>
    <submittedName>
        <fullName evidence="9">Phosphatidylglycerol lysyltransferase domain-containing protein</fullName>
    </submittedName>
</protein>
<evidence type="ECO:0000259" key="8">
    <source>
        <dbReference type="Pfam" id="PF09924"/>
    </source>
</evidence>
<evidence type="ECO:0000256" key="2">
    <source>
        <dbReference type="ARBA" id="ARBA00022475"/>
    </source>
</evidence>
<feature type="transmembrane region" description="Helical" evidence="7">
    <location>
        <begin position="88"/>
        <end position="105"/>
    </location>
</feature>
<name>A0ABT0JZV9_9ACTN</name>
<feature type="compositionally biased region" description="Basic and acidic residues" evidence="6">
    <location>
        <begin position="575"/>
        <end position="596"/>
    </location>
</feature>
<evidence type="ECO:0000256" key="4">
    <source>
        <dbReference type="ARBA" id="ARBA00022989"/>
    </source>
</evidence>
<feature type="transmembrane region" description="Helical" evidence="7">
    <location>
        <begin position="23"/>
        <end position="42"/>
    </location>
</feature>
<feature type="transmembrane region" description="Helical" evidence="7">
    <location>
        <begin position="62"/>
        <end position="81"/>
    </location>
</feature>
<evidence type="ECO:0000256" key="1">
    <source>
        <dbReference type="ARBA" id="ARBA00004651"/>
    </source>
</evidence>
<dbReference type="Proteomes" id="UP001201873">
    <property type="component" value="Unassembled WGS sequence"/>
</dbReference>
<feature type="transmembrane region" description="Helical" evidence="7">
    <location>
        <begin position="197"/>
        <end position="218"/>
    </location>
</feature>
<keyword evidence="5 7" id="KW-0472">Membrane</keyword>
<dbReference type="PANTHER" id="PTHR34697:SF2">
    <property type="entry name" value="PHOSPHATIDYLGLYCEROL LYSYLTRANSFERASE"/>
    <property type="match status" value="1"/>
</dbReference>